<keyword evidence="4" id="KW-0067">ATP-binding</keyword>
<dbReference type="GO" id="GO:0005524">
    <property type="term" value="F:ATP binding"/>
    <property type="evidence" value="ECO:0007669"/>
    <property type="project" value="UniProtKB-UniRule"/>
</dbReference>
<evidence type="ECO:0000313" key="6">
    <source>
        <dbReference type="EMBL" id="QEK38682.1"/>
    </source>
</evidence>
<keyword evidence="2" id="KW-0436">Ligase</keyword>
<dbReference type="Proteomes" id="UP000325004">
    <property type="component" value="Chromosome"/>
</dbReference>
<dbReference type="InterPro" id="IPR013815">
    <property type="entry name" value="ATP_grasp_subdomain_1"/>
</dbReference>
<dbReference type="InterPro" id="IPR011095">
    <property type="entry name" value="Dala_Dala_lig_C"/>
</dbReference>
<comment type="similarity">
    <text evidence="1">Belongs to the D-alanine--D-alanine ligase family.</text>
</comment>
<dbReference type="PROSITE" id="PS50975">
    <property type="entry name" value="ATP_GRASP"/>
    <property type="match status" value="1"/>
</dbReference>
<dbReference type="GO" id="GO:0046872">
    <property type="term" value="F:metal ion binding"/>
    <property type="evidence" value="ECO:0007669"/>
    <property type="project" value="InterPro"/>
</dbReference>
<dbReference type="AlphaFoldDB" id="A0A5C0UH89"/>
<keyword evidence="3" id="KW-0961">Cell wall biogenesis/degradation</keyword>
<dbReference type="PANTHER" id="PTHR23132:SF23">
    <property type="entry name" value="D-ALANINE--D-ALANINE LIGASE B"/>
    <property type="match status" value="1"/>
</dbReference>
<gene>
    <name evidence="6" type="ORF">FZC34_02050</name>
</gene>
<evidence type="ECO:0000256" key="2">
    <source>
        <dbReference type="ARBA" id="ARBA00022598"/>
    </source>
</evidence>
<dbReference type="GO" id="GO:0071555">
    <property type="term" value="P:cell wall organization"/>
    <property type="evidence" value="ECO:0007669"/>
    <property type="project" value="UniProtKB-KW"/>
</dbReference>
<dbReference type="KEGG" id="cpri:FZC34_02050"/>
<evidence type="ECO:0000256" key="3">
    <source>
        <dbReference type="ARBA" id="ARBA00023316"/>
    </source>
</evidence>
<dbReference type="SUPFAM" id="SSF52440">
    <property type="entry name" value="PreATP-grasp domain"/>
    <property type="match status" value="1"/>
</dbReference>
<accession>A0A5C0UH89</accession>
<organism evidence="6 7">
    <name type="scientific">Candidatus Cytomitobacter primus</name>
    <dbReference type="NCBI Taxonomy" id="2066024"/>
    <lineage>
        <taxon>Bacteria</taxon>
        <taxon>Pseudomonadati</taxon>
        <taxon>Pseudomonadota</taxon>
        <taxon>Alphaproteobacteria</taxon>
        <taxon>Holosporales</taxon>
        <taxon>Holosporaceae</taxon>
        <taxon>Candidatus Cytomitobacter</taxon>
    </lineage>
</organism>
<dbReference type="InterPro" id="IPR016185">
    <property type="entry name" value="PreATP-grasp_dom_sf"/>
</dbReference>
<protein>
    <submittedName>
        <fullName evidence="6">ATP-grasp domain-containing protein</fullName>
    </submittedName>
</protein>
<dbReference type="Gene3D" id="3.30.1490.20">
    <property type="entry name" value="ATP-grasp fold, A domain"/>
    <property type="match status" value="1"/>
</dbReference>
<dbReference type="PANTHER" id="PTHR23132">
    <property type="entry name" value="D-ALANINE--D-ALANINE LIGASE"/>
    <property type="match status" value="1"/>
</dbReference>
<dbReference type="RefSeq" id="WP_148971803.1">
    <property type="nucleotide sequence ID" value="NZ_CP043316.1"/>
</dbReference>
<evidence type="ECO:0000313" key="7">
    <source>
        <dbReference type="Proteomes" id="UP000325004"/>
    </source>
</evidence>
<name>A0A5C0UH89_9PROT</name>
<dbReference type="Gene3D" id="3.40.50.20">
    <property type="match status" value="1"/>
</dbReference>
<feature type="domain" description="ATP-grasp" evidence="5">
    <location>
        <begin position="147"/>
        <end position="331"/>
    </location>
</feature>
<sequence length="331" mass="37340">MSQNALNMKNIVLLAGGWTEVYPSLKSAKKVESILTSSNILTNFDFQSHGSDSLQLPNLNTLPQDSGVTIDSNQNIIDKIIHLDPANGLNELRDDILRIQPDIIVNLVHGYWGEDGYAQRFLDELKFPYTGPRFNDASISINKHIMRSICTKLNIPISSGGFYSEKKYREKAHCYPHIVKPLFGGSSYGVHVINSDEEKDQYKMSDQAIICEEFIEGPELCVVVKNGKCYGSMIIECEEQFYTIHAKNTDKKVKFLGSESYVDQGMVKAAQEYAVGLYNYLDGHGIARIDFKLSDKAYFIDYNSIPGMTLLPRILKFNNYSDSDFAKLLLE</sequence>
<dbReference type="Pfam" id="PF07478">
    <property type="entry name" value="Dala_Dala_lig_C"/>
    <property type="match status" value="1"/>
</dbReference>
<keyword evidence="7" id="KW-1185">Reference proteome</keyword>
<dbReference type="Gene3D" id="3.30.470.20">
    <property type="entry name" value="ATP-grasp fold, B domain"/>
    <property type="match status" value="1"/>
</dbReference>
<keyword evidence="4" id="KW-0547">Nucleotide-binding</keyword>
<dbReference type="OrthoDB" id="9813261at2"/>
<reference evidence="6 7" key="1">
    <citation type="submission" date="2019-08" db="EMBL/GenBank/DDBJ databases">
        <title>Highly reduced genomes of protist endosymbionts show evolutionary convergence.</title>
        <authorList>
            <person name="George E."/>
            <person name="Husnik F."/>
            <person name="Tashyreva D."/>
            <person name="Prokopchuk G."/>
            <person name="Horak A."/>
            <person name="Kwong W.K."/>
            <person name="Lukes J."/>
            <person name="Keeling P.J."/>
        </authorList>
    </citation>
    <scope>NUCLEOTIDE SEQUENCE [LARGE SCALE GENOMIC DNA]</scope>
    <source>
        <strain evidence="6">1604LC</strain>
    </source>
</reference>
<evidence type="ECO:0000259" key="5">
    <source>
        <dbReference type="PROSITE" id="PS50975"/>
    </source>
</evidence>
<dbReference type="InterPro" id="IPR011761">
    <property type="entry name" value="ATP-grasp"/>
</dbReference>
<proteinExistence type="inferred from homology"/>
<evidence type="ECO:0000256" key="1">
    <source>
        <dbReference type="ARBA" id="ARBA00010871"/>
    </source>
</evidence>
<dbReference type="SUPFAM" id="SSF56059">
    <property type="entry name" value="Glutathione synthetase ATP-binding domain-like"/>
    <property type="match status" value="1"/>
</dbReference>
<evidence type="ECO:0000256" key="4">
    <source>
        <dbReference type="PROSITE-ProRule" id="PRU00409"/>
    </source>
</evidence>
<dbReference type="GO" id="GO:0008716">
    <property type="term" value="F:D-alanine-D-alanine ligase activity"/>
    <property type="evidence" value="ECO:0007669"/>
    <property type="project" value="InterPro"/>
</dbReference>
<dbReference type="EMBL" id="CP043316">
    <property type="protein sequence ID" value="QEK38682.1"/>
    <property type="molecule type" value="Genomic_DNA"/>
</dbReference>